<feature type="transmembrane region" description="Helical" evidence="1">
    <location>
        <begin position="156"/>
        <end position="174"/>
    </location>
</feature>
<feature type="non-terminal residue" evidence="2">
    <location>
        <position position="1"/>
    </location>
</feature>
<dbReference type="AlphaFoldDB" id="A0AA36CQL5"/>
<keyword evidence="1" id="KW-0472">Membrane</keyword>
<name>A0AA36CQL5_9BILA</name>
<dbReference type="EMBL" id="CATQJA010002610">
    <property type="protein sequence ID" value="CAJ0573005.1"/>
    <property type="molecule type" value="Genomic_DNA"/>
</dbReference>
<sequence length="199" mass="23232">MAFPIWLWRPEHQPKTPVLPENYRCCGCCGCTAKCCFTFDAIIGTIALVVLIGIMIFMIAAKPAVLPLLLKHPMFYVWVLGWVALYFALRTIQTLKPSYMQAFMIVFFVSEIISLALTWFLWDAELEAVRRQIYEYGKKHGEADDIPEPKSKAETMFSAVLGLIWPSFIMYQYYRYVRDRQLEIEQTQRLPEHLVTYRA</sequence>
<proteinExistence type="predicted"/>
<comment type="caution">
    <text evidence="2">The sequence shown here is derived from an EMBL/GenBank/DDBJ whole genome shotgun (WGS) entry which is preliminary data.</text>
</comment>
<reference evidence="2" key="1">
    <citation type="submission" date="2023-06" db="EMBL/GenBank/DDBJ databases">
        <authorList>
            <person name="Delattre M."/>
        </authorList>
    </citation>
    <scope>NUCLEOTIDE SEQUENCE</scope>
    <source>
        <strain evidence="2">AF72</strain>
    </source>
</reference>
<evidence type="ECO:0000313" key="2">
    <source>
        <dbReference type="EMBL" id="CAJ0573005.1"/>
    </source>
</evidence>
<protein>
    <submittedName>
        <fullName evidence="2">Uncharacterized protein</fullName>
    </submittedName>
</protein>
<feature type="transmembrane region" description="Helical" evidence="1">
    <location>
        <begin position="101"/>
        <end position="122"/>
    </location>
</feature>
<keyword evidence="1" id="KW-0812">Transmembrane</keyword>
<keyword evidence="3" id="KW-1185">Reference proteome</keyword>
<keyword evidence="1" id="KW-1133">Transmembrane helix</keyword>
<feature type="transmembrane region" description="Helical" evidence="1">
    <location>
        <begin position="41"/>
        <end position="61"/>
    </location>
</feature>
<dbReference type="Proteomes" id="UP001177023">
    <property type="component" value="Unassembled WGS sequence"/>
</dbReference>
<accession>A0AA36CQL5</accession>
<feature type="transmembrane region" description="Helical" evidence="1">
    <location>
        <begin position="73"/>
        <end position="89"/>
    </location>
</feature>
<evidence type="ECO:0000313" key="3">
    <source>
        <dbReference type="Proteomes" id="UP001177023"/>
    </source>
</evidence>
<organism evidence="2 3">
    <name type="scientific">Mesorhabditis spiculigera</name>
    <dbReference type="NCBI Taxonomy" id="96644"/>
    <lineage>
        <taxon>Eukaryota</taxon>
        <taxon>Metazoa</taxon>
        <taxon>Ecdysozoa</taxon>
        <taxon>Nematoda</taxon>
        <taxon>Chromadorea</taxon>
        <taxon>Rhabditida</taxon>
        <taxon>Rhabditina</taxon>
        <taxon>Rhabditomorpha</taxon>
        <taxon>Rhabditoidea</taxon>
        <taxon>Rhabditidae</taxon>
        <taxon>Mesorhabditinae</taxon>
        <taxon>Mesorhabditis</taxon>
    </lineage>
</organism>
<gene>
    <name evidence="2" type="ORF">MSPICULIGERA_LOCUS11375</name>
</gene>
<evidence type="ECO:0000256" key="1">
    <source>
        <dbReference type="SAM" id="Phobius"/>
    </source>
</evidence>